<feature type="compositionally biased region" description="Low complexity" evidence="3">
    <location>
        <begin position="287"/>
        <end position="304"/>
    </location>
</feature>
<feature type="domain" description="RRM" evidence="4">
    <location>
        <begin position="91"/>
        <end position="168"/>
    </location>
</feature>
<dbReference type="InterPro" id="IPR000504">
    <property type="entry name" value="RRM_dom"/>
</dbReference>
<dbReference type="EMBL" id="KZ678519">
    <property type="protein sequence ID" value="PSR80816.1"/>
    <property type="molecule type" value="Genomic_DNA"/>
</dbReference>
<dbReference type="SMART" id="SM01218">
    <property type="entry name" value="FoP_duplication"/>
    <property type="match status" value="1"/>
</dbReference>
<dbReference type="STRING" id="2025994.A0A2T3A0Y8"/>
<dbReference type="SMART" id="SM00360">
    <property type="entry name" value="RRM"/>
    <property type="match status" value="1"/>
</dbReference>
<feature type="compositionally biased region" description="Basic and acidic residues" evidence="3">
    <location>
        <begin position="198"/>
        <end position="212"/>
    </location>
</feature>
<organism evidence="5 6">
    <name type="scientific">Coniella lustricola</name>
    <dbReference type="NCBI Taxonomy" id="2025994"/>
    <lineage>
        <taxon>Eukaryota</taxon>
        <taxon>Fungi</taxon>
        <taxon>Dikarya</taxon>
        <taxon>Ascomycota</taxon>
        <taxon>Pezizomycotina</taxon>
        <taxon>Sordariomycetes</taxon>
        <taxon>Sordariomycetidae</taxon>
        <taxon>Diaporthales</taxon>
        <taxon>Schizoparmaceae</taxon>
        <taxon>Coniella</taxon>
    </lineage>
</organism>
<feature type="compositionally biased region" description="Basic and acidic residues" evidence="3">
    <location>
        <begin position="257"/>
        <end position="275"/>
    </location>
</feature>
<evidence type="ECO:0000313" key="6">
    <source>
        <dbReference type="Proteomes" id="UP000241462"/>
    </source>
</evidence>
<feature type="compositionally biased region" description="Basic and acidic residues" evidence="3">
    <location>
        <begin position="230"/>
        <end position="246"/>
    </location>
</feature>
<dbReference type="SUPFAM" id="SSF54928">
    <property type="entry name" value="RNA-binding domain, RBD"/>
    <property type="match status" value="1"/>
</dbReference>
<dbReference type="AlphaFoldDB" id="A0A2T3A0Y8"/>
<reference evidence="5 6" key="1">
    <citation type="journal article" date="2018" name="Mycol. Prog.">
        <title>Coniella lustricola, a new species from submerged detritus.</title>
        <authorList>
            <person name="Raudabaugh D.B."/>
            <person name="Iturriaga T."/>
            <person name="Carver A."/>
            <person name="Mondo S."/>
            <person name="Pangilinan J."/>
            <person name="Lipzen A."/>
            <person name="He G."/>
            <person name="Amirebrahimi M."/>
            <person name="Grigoriev I.V."/>
            <person name="Miller A.N."/>
        </authorList>
    </citation>
    <scope>NUCLEOTIDE SEQUENCE [LARGE SCALE GENOMIC DNA]</scope>
    <source>
        <strain evidence="5 6">B22-T-1</strain>
    </source>
</reference>
<dbReference type="GO" id="GO:0005634">
    <property type="term" value="C:nucleus"/>
    <property type="evidence" value="ECO:0007669"/>
    <property type="project" value="TreeGrafter"/>
</dbReference>
<dbReference type="OrthoDB" id="5382468at2759"/>
<protein>
    <recommendedName>
        <fullName evidence="4">RRM domain-containing protein</fullName>
    </recommendedName>
</protein>
<keyword evidence="1 2" id="KW-0694">RNA-binding</keyword>
<accession>A0A2T3A0Y8</accession>
<name>A0A2T3A0Y8_9PEZI</name>
<feature type="compositionally biased region" description="Basic and acidic residues" evidence="3">
    <location>
        <begin position="28"/>
        <end position="67"/>
    </location>
</feature>
<dbReference type="CDD" id="cd12418">
    <property type="entry name" value="RRM_Aly_REF_like"/>
    <property type="match status" value="1"/>
</dbReference>
<dbReference type="GO" id="GO:0003729">
    <property type="term" value="F:mRNA binding"/>
    <property type="evidence" value="ECO:0007669"/>
    <property type="project" value="TreeGrafter"/>
</dbReference>
<dbReference type="Proteomes" id="UP000241462">
    <property type="component" value="Unassembled WGS sequence"/>
</dbReference>
<dbReference type="InterPro" id="IPR025715">
    <property type="entry name" value="FoP_C"/>
</dbReference>
<sequence>MDRSLDEILAERGQKNNGSKPRGRGGQRRREPRNDFPRDGVRKSYRDDNVRNLDSEWVHDRFEDSGRRPRQQRRGREQEEFADEQEEEIGTKVRVDNVHYDLTEEDLSSLFARIGPVLKLDIKYDRAGRSTGTVFVTYELYEDAREAVRDFDGANAKGQPIRLSILAPRRRHDASAMAGRPLSERITTASGRNRSRSPGRDLEDEAARRNIDRYVPGGQRSRSPMRNRRRGDGGRRPGARRGDGGRIEGSGGSGGNTRERGERSGRESRPKKTQEELDAEMDDYFTAQAAAGGDNQGSAAAAAVAEEDIDMIE</sequence>
<feature type="region of interest" description="Disordered" evidence="3">
    <location>
        <begin position="1"/>
        <end position="88"/>
    </location>
</feature>
<dbReference type="PANTHER" id="PTHR19965">
    <property type="entry name" value="RNA AND EXPORT FACTOR BINDING PROTEIN"/>
    <property type="match status" value="1"/>
</dbReference>
<evidence type="ECO:0000259" key="4">
    <source>
        <dbReference type="PROSITE" id="PS50102"/>
    </source>
</evidence>
<dbReference type="PROSITE" id="PS50102">
    <property type="entry name" value="RRM"/>
    <property type="match status" value="1"/>
</dbReference>
<dbReference type="PANTHER" id="PTHR19965:SF82">
    <property type="entry name" value="THO COMPLEX SUBUNIT 4"/>
    <property type="match status" value="1"/>
</dbReference>
<feature type="region of interest" description="Disordered" evidence="3">
    <location>
        <begin position="171"/>
        <end position="313"/>
    </location>
</feature>
<dbReference type="InterPro" id="IPR051229">
    <property type="entry name" value="ALYREF_mRNA_export"/>
</dbReference>
<dbReference type="InParanoid" id="A0A2T3A0Y8"/>
<feature type="compositionally biased region" description="Basic and acidic residues" evidence="3">
    <location>
        <begin position="1"/>
        <end position="14"/>
    </location>
</feature>
<dbReference type="Pfam" id="PF00076">
    <property type="entry name" value="RRM_1"/>
    <property type="match status" value="1"/>
</dbReference>
<keyword evidence="6" id="KW-1185">Reference proteome</keyword>
<dbReference type="InterPro" id="IPR035979">
    <property type="entry name" value="RBD_domain_sf"/>
</dbReference>
<evidence type="ECO:0000313" key="5">
    <source>
        <dbReference type="EMBL" id="PSR80816.1"/>
    </source>
</evidence>
<evidence type="ECO:0000256" key="2">
    <source>
        <dbReference type="PROSITE-ProRule" id="PRU00176"/>
    </source>
</evidence>
<proteinExistence type="predicted"/>
<evidence type="ECO:0000256" key="1">
    <source>
        <dbReference type="ARBA" id="ARBA00022884"/>
    </source>
</evidence>
<evidence type="ECO:0000256" key="3">
    <source>
        <dbReference type="SAM" id="MobiDB-lite"/>
    </source>
</evidence>
<dbReference type="Gene3D" id="3.30.70.330">
    <property type="match status" value="1"/>
</dbReference>
<gene>
    <name evidence="5" type="ORF">BD289DRAFT_507892</name>
</gene>
<dbReference type="InterPro" id="IPR012677">
    <property type="entry name" value="Nucleotide-bd_a/b_plait_sf"/>
</dbReference>